<evidence type="ECO:0000313" key="5">
    <source>
        <dbReference type="Proteomes" id="UP001165090"/>
    </source>
</evidence>
<accession>A0ABQ5RTP7</accession>
<protein>
    <recommendedName>
        <fullName evidence="3">RRM domain-containing protein</fullName>
    </recommendedName>
</protein>
<dbReference type="SUPFAM" id="SSF54928">
    <property type="entry name" value="RNA-binding domain, RBD"/>
    <property type="match status" value="1"/>
</dbReference>
<gene>
    <name evidence="4" type="ORF">VaNZ11_003207</name>
</gene>
<keyword evidence="1" id="KW-0694">RNA-binding</keyword>
<evidence type="ECO:0000313" key="4">
    <source>
        <dbReference type="EMBL" id="GLI60955.1"/>
    </source>
</evidence>
<organism evidence="4 5">
    <name type="scientific">Volvox africanus</name>
    <dbReference type="NCBI Taxonomy" id="51714"/>
    <lineage>
        <taxon>Eukaryota</taxon>
        <taxon>Viridiplantae</taxon>
        <taxon>Chlorophyta</taxon>
        <taxon>core chlorophytes</taxon>
        <taxon>Chlorophyceae</taxon>
        <taxon>CS clade</taxon>
        <taxon>Chlamydomonadales</taxon>
        <taxon>Volvocaceae</taxon>
        <taxon>Volvox</taxon>
    </lineage>
</organism>
<dbReference type="Pfam" id="PF00076">
    <property type="entry name" value="RRM_1"/>
    <property type="match status" value="1"/>
</dbReference>
<feature type="compositionally biased region" description="Gly residues" evidence="2">
    <location>
        <begin position="109"/>
        <end position="124"/>
    </location>
</feature>
<keyword evidence="5" id="KW-1185">Reference proteome</keyword>
<evidence type="ECO:0000256" key="1">
    <source>
        <dbReference type="PROSITE-ProRule" id="PRU00176"/>
    </source>
</evidence>
<proteinExistence type="predicted"/>
<dbReference type="InterPro" id="IPR000504">
    <property type="entry name" value="RRM_dom"/>
</dbReference>
<dbReference type="Proteomes" id="UP001165090">
    <property type="component" value="Unassembled WGS sequence"/>
</dbReference>
<dbReference type="PROSITE" id="PS50102">
    <property type="entry name" value="RRM"/>
    <property type="match status" value="1"/>
</dbReference>
<feature type="domain" description="RRM" evidence="3">
    <location>
        <begin position="13"/>
        <end position="98"/>
    </location>
</feature>
<name>A0ABQ5RTP7_9CHLO</name>
<reference evidence="4 5" key="1">
    <citation type="journal article" date="2023" name="IScience">
        <title>Expanded male sex-determining region conserved during the evolution of homothallism in the green alga Volvox.</title>
        <authorList>
            <person name="Yamamoto K."/>
            <person name="Matsuzaki R."/>
            <person name="Mahakham W."/>
            <person name="Heman W."/>
            <person name="Sekimoto H."/>
            <person name="Kawachi M."/>
            <person name="Minakuchi Y."/>
            <person name="Toyoda A."/>
            <person name="Nozaki H."/>
        </authorList>
    </citation>
    <scope>NUCLEOTIDE SEQUENCE [LARGE SCALE GENOMIC DNA]</scope>
    <source>
        <strain evidence="4 5">NIES-4468</strain>
    </source>
</reference>
<feature type="compositionally biased region" description="Gly residues" evidence="2">
    <location>
        <begin position="297"/>
        <end position="314"/>
    </location>
</feature>
<feature type="region of interest" description="Disordered" evidence="2">
    <location>
        <begin position="101"/>
        <end position="163"/>
    </location>
</feature>
<evidence type="ECO:0000256" key="2">
    <source>
        <dbReference type="SAM" id="MobiDB-lite"/>
    </source>
</evidence>
<comment type="caution">
    <text evidence="4">The sequence shown here is derived from an EMBL/GenBank/DDBJ whole genome shotgun (WGS) entry which is preliminary data.</text>
</comment>
<dbReference type="InterPro" id="IPR035979">
    <property type="entry name" value="RBD_domain_sf"/>
</dbReference>
<dbReference type="EMBL" id="BSDZ01000009">
    <property type="protein sequence ID" value="GLI60955.1"/>
    <property type="molecule type" value="Genomic_DNA"/>
</dbReference>
<feature type="region of interest" description="Disordered" evidence="2">
    <location>
        <begin position="277"/>
        <end position="320"/>
    </location>
</feature>
<dbReference type="SMART" id="SM00360">
    <property type="entry name" value="RRM"/>
    <property type="match status" value="1"/>
</dbReference>
<dbReference type="InterPro" id="IPR012677">
    <property type="entry name" value="Nucleotide-bd_a/b_plait_sf"/>
</dbReference>
<evidence type="ECO:0000259" key="3">
    <source>
        <dbReference type="PROSITE" id="PS50102"/>
    </source>
</evidence>
<dbReference type="CDD" id="cd12291">
    <property type="entry name" value="RRM1_La"/>
    <property type="match status" value="1"/>
</dbReference>
<sequence>MAFPSEDSAVDARTIYAKPFPKSTTDEYVRDLFGIYGSIRRVKLRREAATNSFRGSVYVEFVDAASAHAAVNSPPQQPRADSAAASTHQRLHVMMKPDYERKRANASSSGGGRDGGSGGGGGGYAHKRARHLNEGPATSSQRQQFPRPGPPLLGEQHGMTPVSVSEHPHQQIHQWRQIAEERGATVRSLEGSLRKELEENQRLHQRLEEAQQRAQEATAREAAANQKALTRDVEIGSLKGEIAMLRTQNAAQLERQSAAHKTRIADLEASVQRLKDSLLEKERGERELRRAASSKGDTGGARRTGGAASGNDGGGDLDDL</sequence>
<feature type="compositionally biased region" description="Basic and acidic residues" evidence="2">
    <location>
        <begin position="277"/>
        <end position="290"/>
    </location>
</feature>
<dbReference type="Gene3D" id="3.30.70.330">
    <property type="match status" value="1"/>
</dbReference>